<accession>A0A250F664</accession>
<evidence type="ECO:0000313" key="2">
    <source>
        <dbReference type="Proteomes" id="UP000217334"/>
    </source>
</evidence>
<name>A0A250F664_CAPSP</name>
<sequence>MRLQFLAPAIIAGLMMFTTSCSKDDKKTEAPKLPYKEQKVDASSYDKWVYFSFENGVVTSTTATPTTTDWDIAFNRYSVRTNSGTSGSGNGGALTTNETDWDKVATASSTASFTVDGSIYVFERGQNNQGGLGTTNASRVISGGHGENFWNMISRMPNVAKIDKSSIVHNNGWLTMDYKPNGKQLAPSYTYNNWVYIVKTPAGKFVKIQLTDYKNAKDETGYITFKYQIANDKNEFK</sequence>
<dbReference type="Proteomes" id="UP000217334">
    <property type="component" value="Chromosome"/>
</dbReference>
<dbReference type="CDD" id="cd12105">
    <property type="entry name" value="HmuY"/>
    <property type="match status" value="1"/>
</dbReference>
<dbReference type="EMBL" id="CP022383">
    <property type="protein sequence ID" value="ATA80629.1"/>
    <property type="molecule type" value="Genomic_DNA"/>
</dbReference>
<protein>
    <recommendedName>
        <fullName evidence="3">HmuY protein</fullName>
    </recommendedName>
</protein>
<dbReference type="PROSITE" id="PS51257">
    <property type="entry name" value="PROKAR_LIPOPROTEIN"/>
    <property type="match status" value="1"/>
</dbReference>
<dbReference type="AlphaFoldDB" id="A0A250F664"/>
<dbReference type="InterPro" id="IPR025921">
    <property type="entry name" value="HmuY"/>
</dbReference>
<reference evidence="2" key="1">
    <citation type="submission" date="2017-06" db="EMBL/GenBank/DDBJ databases">
        <title>Capnocytophaga spp. assemblies.</title>
        <authorList>
            <person name="Gulvik C.A."/>
        </authorList>
    </citation>
    <scope>NUCLEOTIDE SEQUENCE [LARGE SCALE GENOMIC DNA]</scope>
    <source>
        <strain evidence="2">H4486</strain>
    </source>
</reference>
<proteinExistence type="predicted"/>
<evidence type="ECO:0008006" key="3">
    <source>
        <dbReference type="Google" id="ProtNLM"/>
    </source>
</evidence>
<organism evidence="1 2">
    <name type="scientific">Capnocytophaga sputigena</name>
    <dbReference type="NCBI Taxonomy" id="1019"/>
    <lineage>
        <taxon>Bacteria</taxon>
        <taxon>Pseudomonadati</taxon>
        <taxon>Bacteroidota</taxon>
        <taxon>Flavobacteriia</taxon>
        <taxon>Flavobacteriales</taxon>
        <taxon>Flavobacteriaceae</taxon>
        <taxon>Capnocytophaga</taxon>
    </lineage>
</organism>
<dbReference type="RefSeq" id="WP_095902308.1">
    <property type="nucleotide sequence ID" value="NZ_CP022383.1"/>
</dbReference>
<dbReference type="Pfam" id="PF14064">
    <property type="entry name" value="HmuY"/>
    <property type="match status" value="1"/>
</dbReference>
<evidence type="ECO:0000313" key="1">
    <source>
        <dbReference type="EMBL" id="ATA80629.1"/>
    </source>
</evidence>
<gene>
    <name evidence="1" type="ORF">CGC59_13545</name>
</gene>